<evidence type="ECO:0000256" key="1">
    <source>
        <dbReference type="ARBA" id="ARBA00004141"/>
    </source>
</evidence>
<keyword evidence="4 5" id="KW-0472">Membrane</keyword>
<dbReference type="PANTHER" id="PTHR37306:SF1">
    <property type="entry name" value="COLICIN V PRODUCTION PROTEIN"/>
    <property type="match status" value="1"/>
</dbReference>
<comment type="subcellular location">
    <subcellularLocation>
        <location evidence="1">Membrane</location>
        <topology evidence="1">Multi-pass membrane protein</topology>
    </subcellularLocation>
</comment>
<dbReference type="OrthoDB" id="1809613at2"/>
<evidence type="ECO:0000313" key="6">
    <source>
        <dbReference type="EMBL" id="VDC32707.1"/>
    </source>
</evidence>
<organism evidence="6 7">
    <name type="scientific">Filibacter tadaridae</name>
    <dbReference type="NCBI Taxonomy" id="2483811"/>
    <lineage>
        <taxon>Bacteria</taxon>
        <taxon>Bacillati</taxon>
        <taxon>Bacillota</taxon>
        <taxon>Bacilli</taxon>
        <taxon>Bacillales</taxon>
        <taxon>Caryophanaceae</taxon>
        <taxon>Filibacter</taxon>
    </lineage>
</organism>
<name>A0A3P5XP83_9BACL</name>
<dbReference type="AlphaFoldDB" id="A0A3P5XP83"/>
<keyword evidence="3 5" id="KW-1133">Transmembrane helix</keyword>
<feature type="transmembrane region" description="Helical" evidence="5">
    <location>
        <begin position="81"/>
        <end position="102"/>
    </location>
</feature>
<sequence>MLDLLILILLLGGLITGFRRGLIVQIIHMTGFIIALIVAYSYYKQLAEKFALWIPYPGVTAESKLNLAVGQLDLDVTFGRLIAFVAIFFVVKFILQLVASMFDFLKYLPVLGFVSRLVGAVFGFVEFYILLFFLLYLGAMIPLDFIQTAMDKSLLTNTILEHTPILTETVKKWWYIYTT</sequence>
<evidence type="ECO:0000313" key="7">
    <source>
        <dbReference type="Proteomes" id="UP000270468"/>
    </source>
</evidence>
<dbReference type="PANTHER" id="PTHR37306">
    <property type="entry name" value="COLICIN V PRODUCTION PROTEIN"/>
    <property type="match status" value="1"/>
</dbReference>
<evidence type="ECO:0000256" key="5">
    <source>
        <dbReference type="SAM" id="Phobius"/>
    </source>
</evidence>
<gene>
    <name evidence="6" type="ORF">FILTAD_02881</name>
</gene>
<accession>A0A3P5XP83</accession>
<protein>
    <submittedName>
        <fullName evidence="6">Colicin V production protein</fullName>
    </submittedName>
</protein>
<evidence type="ECO:0000256" key="4">
    <source>
        <dbReference type="ARBA" id="ARBA00023136"/>
    </source>
</evidence>
<reference evidence="6 7" key="1">
    <citation type="submission" date="2018-11" db="EMBL/GenBank/DDBJ databases">
        <authorList>
            <person name="Criscuolo A."/>
        </authorList>
    </citation>
    <scope>NUCLEOTIDE SEQUENCE [LARGE SCALE GENOMIC DNA]</scope>
    <source>
        <strain evidence="6">ATB-66</strain>
    </source>
</reference>
<feature type="transmembrane region" description="Helical" evidence="5">
    <location>
        <begin position="114"/>
        <end position="137"/>
    </location>
</feature>
<dbReference type="EMBL" id="UXAV01000044">
    <property type="protein sequence ID" value="VDC32707.1"/>
    <property type="molecule type" value="Genomic_DNA"/>
</dbReference>
<dbReference type="RefSeq" id="WP_124071666.1">
    <property type="nucleotide sequence ID" value="NZ_CBCRXF010000002.1"/>
</dbReference>
<proteinExistence type="predicted"/>
<feature type="transmembrane region" description="Helical" evidence="5">
    <location>
        <begin position="27"/>
        <end position="43"/>
    </location>
</feature>
<dbReference type="GO" id="GO:0009403">
    <property type="term" value="P:toxin biosynthetic process"/>
    <property type="evidence" value="ECO:0007669"/>
    <property type="project" value="InterPro"/>
</dbReference>
<dbReference type="Proteomes" id="UP000270468">
    <property type="component" value="Unassembled WGS sequence"/>
</dbReference>
<evidence type="ECO:0000256" key="3">
    <source>
        <dbReference type="ARBA" id="ARBA00022989"/>
    </source>
</evidence>
<dbReference type="InterPro" id="IPR003825">
    <property type="entry name" value="Colicin-V_CvpA"/>
</dbReference>
<evidence type="ECO:0000256" key="2">
    <source>
        <dbReference type="ARBA" id="ARBA00022692"/>
    </source>
</evidence>
<keyword evidence="2 5" id="KW-0812">Transmembrane</keyword>
<dbReference type="GO" id="GO:0016020">
    <property type="term" value="C:membrane"/>
    <property type="evidence" value="ECO:0007669"/>
    <property type="project" value="UniProtKB-SubCell"/>
</dbReference>
<keyword evidence="7" id="KW-1185">Reference proteome</keyword>
<dbReference type="Pfam" id="PF02674">
    <property type="entry name" value="Colicin_V"/>
    <property type="match status" value="1"/>
</dbReference>